<keyword evidence="2" id="KW-1185">Reference proteome</keyword>
<evidence type="ECO:0000313" key="1">
    <source>
        <dbReference type="EMBL" id="KAJ9095236.1"/>
    </source>
</evidence>
<comment type="caution">
    <text evidence="1">The sequence shown here is derived from an EMBL/GenBank/DDBJ whole genome shotgun (WGS) entry which is preliminary data.</text>
</comment>
<evidence type="ECO:0000313" key="2">
    <source>
        <dbReference type="Proteomes" id="UP001227268"/>
    </source>
</evidence>
<proteinExistence type="predicted"/>
<accession>A0ACC2V8P5</accession>
<gene>
    <name evidence="1" type="ORF">QFC21_005602</name>
</gene>
<name>A0ACC2V8P5_9TREE</name>
<sequence length="1455" mass="158106">MAWYRKTLVLTGTLHVVTATTEQVERYVVDVPKGGSGNPAPGGMEGSKNPLPTAAEGGEGKTSRRHRDPISNQLYSQSFLTTSTAIMQTDVEPQELVQAVAALLQNKTAAVADIQRERDANLRELYRMITAVVHGDGMLDTLDDQGSRDDAEGTEGWELFKSEASLQGEGGGLRIALPDLAVIEVSSNAMEVDSEEEKQGIRQQEEAEVERRVLQDVITPPAPTVVVPTFVVPIIQTTAAATRQVYIPRSLRTDATDVGTTALTNAAAPRWINGRLNPAAYEPPLDPRIWPVAASGHATELGFGKEGKEKQDGQMTDEIVRGDPFEVLIPLEDPYAANLHPLPPVNQPLKHKHHHHRRESGKRERTRSAVDGTTTTPTVVPDNPTFGNFSFGVPPAYIQASQKRAKIELYQAQQQGQTQGKITGGKVEDDAVEEKPSVPAMTTMNPVLANPTDATTALALPPPPPLTSTLIAAAATEHEPRGTIINPIPSSTLAPATRALSAAGTGKGMDLVELGVGFKANPLSRMMKKTNKCLTSRDWQTAYEEMKYTRAMERIEQLKHDNQWSFRQMRRFKGPTVAKVHWDYVLDEMRWLATDFKEERRWKLAAAYEIAGWCRDWYHASEEEKAAMSVGGRKWGAPRSLSQQVVAEDEGKMLVDGFAEGQEQVDQIVADMKEREEEIASVEKELASGKPGIATNDPIKPDAAGSNGRTEAQKADTAVPDDADADADGDAEGEDDDGEDAVGEVDMEDVYPDAQAGPQAMDVDSAAEASNQQAGIKAGGVGSHTLVESNDEELEQQQQRRAEFEALVPMIRKPILDVDRTTLGVDIKTILESSIDDDVDIPENVGLDDIFPDLAVFGPLTTPVAGKVEKRLDESSGRLAHVSRLFDIRPIMLTSLNPSRNRAPDGRWMDANGPLYDLADDLNEPSQEELQHSSDIFRAHKSKTGGSDGKIVEPDAPKYPDQRLAALVWEDQDDEVLLRAAKDYDYNWRLVADVVNSARVYVSTEKRTPWDCFDRWAVKIGYPSKRSQAVAAANAAAAVASNAASSSQIPGEQSLSASAATMATPSLKPALPTGQPMNPSITGLKAEDMQVDSPVSPGGSIRKDQSHPKVAKTTKYEGSKKKVRMTVLRDSIRRIQKRREANKAKQNVGRAVVIVHESHLPYLEKRGVLSPQELGEMAYQQMLQRAEQTRQMQQQQARLRQLSAAQAQQGPPGNAQVPGQAQPIRPLAPPINPGNNAQQLAFNQAQQNLMAQALQQQTQQQQQQQQQQQNGGGGGMQRPPMNQNLVALQNAHRAGLGQPNMRLQMPLNNASQSPASHPAQVQNIGNMVRPPGMQPLPRANTPGQGVQRLGSAAGSNPTQSTSGRPLMNANNAALSSSVGQHLMNLMREAGINSMSQVPIPEHPTGGQWSQEQVKRYRLEQLQVSTGGGSWANPALNNATNNANNNAAPTNMNAPS</sequence>
<protein>
    <submittedName>
        <fullName evidence="1">Uncharacterized protein</fullName>
    </submittedName>
</protein>
<organism evidence="1 2">
    <name type="scientific">Naganishia friedmannii</name>
    <dbReference type="NCBI Taxonomy" id="89922"/>
    <lineage>
        <taxon>Eukaryota</taxon>
        <taxon>Fungi</taxon>
        <taxon>Dikarya</taxon>
        <taxon>Basidiomycota</taxon>
        <taxon>Agaricomycotina</taxon>
        <taxon>Tremellomycetes</taxon>
        <taxon>Filobasidiales</taxon>
        <taxon>Filobasidiaceae</taxon>
        <taxon>Naganishia</taxon>
    </lineage>
</organism>
<reference evidence="1" key="1">
    <citation type="submission" date="2023-04" db="EMBL/GenBank/DDBJ databases">
        <title>Draft Genome sequencing of Naganishia species isolated from polar environments using Oxford Nanopore Technology.</title>
        <authorList>
            <person name="Leo P."/>
            <person name="Venkateswaran K."/>
        </authorList>
    </citation>
    <scope>NUCLEOTIDE SEQUENCE</scope>
    <source>
        <strain evidence="1">MNA-CCFEE 5423</strain>
    </source>
</reference>
<dbReference type="EMBL" id="JASBWT010000022">
    <property type="protein sequence ID" value="KAJ9095236.1"/>
    <property type="molecule type" value="Genomic_DNA"/>
</dbReference>
<dbReference type="Proteomes" id="UP001227268">
    <property type="component" value="Unassembled WGS sequence"/>
</dbReference>